<evidence type="ECO:0000313" key="2">
    <source>
        <dbReference type="EMBL" id="GLB53730.1"/>
    </source>
</evidence>
<dbReference type="SUPFAM" id="SSF52266">
    <property type="entry name" value="SGNH hydrolase"/>
    <property type="match status" value="1"/>
</dbReference>
<gene>
    <name evidence="2" type="ORF">NBRC110019_27710</name>
</gene>
<dbReference type="AlphaFoldDB" id="A0A9W6B8J6"/>
<feature type="signal peptide" evidence="1">
    <location>
        <begin position="1"/>
        <end position="19"/>
    </location>
</feature>
<comment type="caution">
    <text evidence="2">The sequence shown here is derived from an EMBL/GenBank/DDBJ whole genome shotgun (WGS) entry which is preliminary data.</text>
</comment>
<accession>A0A9W6B8J6</accession>
<keyword evidence="1" id="KW-0732">Signal</keyword>
<evidence type="ECO:0000313" key="3">
    <source>
        <dbReference type="Proteomes" id="UP001143545"/>
    </source>
</evidence>
<dbReference type="Proteomes" id="UP001143545">
    <property type="component" value="Unassembled WGS sequence"/>
</dbReference>
<organism evidence="2 3">
    <name type="scientific">Neptunitalea chrysea</name>
    <dbReference type="NCBI Taxonomy" id="1647581"/>
    <lineage>
        <taxon>Bacteria</taxon>
        <taxon>Pseudomonadati</taxon>
        <taxon>Bacteroidota</taxon>
        <taxon>Flavobacteriia</taxon>
        <taxon>Flavobacteriales</taxon>
        <taxon>Flavobacteriaceae</taxon>
        <taxon>Neptunitalea</taxon>
    </lineage>
</organism>
<reference evidence="2" key="1">
    <citation type="submission" date="2022-07" db="EMBL/GenBank/DDBJ databases">
        <title>Taxonomy of Novel Oxalotrophic and Methylotrophic Bacteria.</title>
        <authorList>
            <person name="Sahin N."/>
            <person name="Tani A."/>
        </authorList>
    </citation>
    <scope>NUCLEOTIDE SEQUENCE</scope>
    <source>
        <strain evidence="2">AM327</strain>
    </source>
</reference>
<protein>
    <recommendedName>
        <fullName evidence="4">SGNH hydrolase-type esterase domain-containing protein</fullName>
    </recommendedName>
</protein>
<evidence type="ECO:0008006" key="4">
    <source>
        <dbReference type="Google" id="ProtNLM"/>
    </source>
</evidence>
<evidence type="ECO:0000256" key="1">
    <source>
        <dbReference type="SAM" id="SignalP"/>
    </source>
</evidence>
<dbReference type="EMBL" id="BRVP01000023">
    <property type="protein sequence ID" value="GLB53730.1"/>
    <property type="molecule type" value="Genomic_DNA"/>
</dbReference>
<sequence length="302" mass="35192">MKKFIYKALIFIFSGLVFAALPALLCSSKANFHFEKEGQLLILGHSHSACAYNDSLIENTINFSRSGESYFYTFAKLKKTLEQNPNIHTVFIEFGNNNIEPYMDTLWTTDTQYILEKFPGYAPFMKKETIGYLYDKNKSAVTKSILPFFQTGITMLIKKYNYTKVLGGYEKVEGTNLDSDTINKKQISNTIATENLLYLRKIIRYIKGLNKEVYLIRTPVHKYYPWLANEDHFKTVRNEMFSDLPFLDFSTVPLQDNAFADSGHLNYKGSKKLSIWLNHLLNKELLNKQNKKEFIENELRYF</sequence>
<keyword evidence="3" id="KW-1185">Reference proteome</keyword>
<dbReference type="RefSeq" id="WP_281755902.1">
    <property type="nucleotide sequence ID" value="NZ_BRVP01000023.1"/>
</dbReference>
<proteinExistence type="predicted"/>
<name>A0A9W6B8J6_9FLAO</name>
<feature type="chain" id="PRO_5040910218" description="SGNH hydrolase-type esterase domain-containing protein" evidence="1">
    <location>
        <begin position="20"/>
        <end position="302"/>
    </location>
</feature>